<feature type="region of interest" description="Disordered" evidence="1">
    <location>
        <begin position="80"/>
        <end position="117"/>
    </location>
</feature>
<sequence length="211" mass="24452">MREAETVNQYVDVIIVVVKNIRLLSDQFGDSRVVEKVITTLLKRYEYKISFLEDLRDLSAISLPKLINVLYAQEQRRASREKGHMEGALHARNRESTSSSSYKENKDWTGKKEKSWRESGKEKILPCSHCKKTNHPESQVYKSNLVEKMTRIEDEAKDEGSNDLPVKGTMHIVEAYHRCDLAVLEPKNFEKVAQETKLVFAAWKPRRSVRT</sequence>
<comment type="caution">
    <text evidence="2">The sequence shown here is derived from an EMBL/GenBank/DDBJ whole genome shotgun (WGS) entry which is preliminary data.</text>
</comment>
<dbReference type="PANTHER" id="PTHR35317">
    <property type="entry name" value="OS04G0629600 PROTEIN"/>
    <property type="match status" value="1"/>
</dbReference>
<accession>A0A5B6WGA5</accession>
<protein>
    <submittedName>
        <fullName evidence="2">TMV resistance protein N-like</fullName>
    </submittedName>
</protein>
<dbReference type="Proteomes" id="UP000325315">
    <property type="component" value="Unassembled WGS sequence"/>
</dbReference>
<keyword evidence="3" id="KW-1185">Reference proteome</keyword>
<dbReference type="OrthoDB" id="1001766at2759"/>
<gene>
    <name evidence="2" type="ORF">EPI10_021087</name>
</gene>
<dbReference type="EMBL" id="SMMG02000003">
    <property type="protein sequence ID" value="KAA3480670.1"/>
    <property type="molecule type" value="Genomic_DNA"/>
</dbReference>
<dbReference type="AlphaFoldDB" id="A0A5B6WGA5"/>
<feature type="compositionally biased region" description="Basic and acidic residues" evidence="1">
    <location>
        <begin position="103"/>
        <end position="117"/>
    </location>
</feature>
<reference evidence="3" key="1">
    <citation type="journal article" date="2019" name="Plant Biotechnol. J.">
        <title>Genome sequencing of the Australian wild diploid species Gossypium australe highlights disease resistance and delayed gland morphogenesis.</title>
        <authorList>
            <person name="Cai Y."/>
            <person name="Cai X."/>
            <person name="Wang Q."/>
            <person name="Wang P."/>
            <person name="Zhang Y."/>
            <person name="Cai C."/>
            <person name="Xu Y."/>
            <person name="Wang K."/>
            <person name="Zhou Z."/>
            <person name="Wang C."/>
            <person name="Geng S."/>
            <person name="Li B."/>
            <person name="Dong Q."/>
            <person name="Hou Y."/>
            <person name="Wang H."/>
            <person name="Ai P."/>
            <person name="Liu Z."/>
            <person name="Yi F."/>
            <person name="Sun M."/>
            <person name="An G."/>
            <person name="Cheng J."/>
            <person name="Zhang Y."/>
            <person name="Shi Q."/>
            <person name="Xie Y."/>
            <person name="Shi X."/>
            <person name="Chang Y."/>
            <person name="Huang F."/>
            <person name="Chen Y."/>
            <person name="Hong S."/>
            <person name="Mi L."/>
            <person name="Sun Q."/>
            <person name="Zhang L."/>
            <person name="Zhou B."/>
            <person name="Peng R."/>
            <person name="Zhang X."/>
            <person name="Liu F."/>
        </authorList>
    </citation>
    <scope>NUCLEOTIDE SEQUENCE [LARGE SCALE GENOMIC DNA]</scope>
    <source>
        <strain evidence="3">cv. PA1801</strain>
    </source>
</reference>
<evidence type="ECO:0000313" key="2">
    <source>
        <dbReference type="EMBL" id="KAA3480670.1"/>
    </source>
</evidence>
<feature type="compositionally biased region" description="Basic and acidic residues" evidence="1">
    <location>
        <begin position="80"/>
        <end position="95"/>
    </location>
</feature>
<proteinExistence type="predicted"/>
<evidence type="ECO:0000256" key="1">
    <source>
        <dbReference type="SAM" id="MobiDB-lite"/>
    </source>
</evidence>
<organism evidence="2 3">
    <name type="scientific">Gossypium australe</name>
    <dbReference type="NCBI Taxonomy" id="47621"/>
    <lineage>
        <taxon>Eukaryota</taxon>
        <taxon>Viridiplantae</taxon>
        <taxon>Streptophyta</taxon>
        <taxon>Embryophyta</taxon>
        <taxon>Tracheophyta</taxon>
        <taxon>Spermatophyta</taxon>
        <taxon>Magnoliopsida</taxon>
        <taxon>eudicotyledons</taxon>
        <taxon>Gunneridae</taxon>
        <taxon>Pentapetalae</taxon>
        <taxon>rosids</taxon>
        <taxon>malvids</taxon>
        <taxon>Malvales</taxon>
        <taxon>Malvaceae</taxon>
        <taxon>Malvoideae</taxon>
        <taxon>Gossypium</taxon>
    </lineage>
</organism>
<name>A0A5B6WGA5_9ROSI</name>
<dbReference type="PANTHER" id="PTHR35317:SF31">
    <property type="entry name" value="DUF4219 DOMAIN-CONTAINING PROTEIN"/>
    <property type="match status" value="1"/>
</dbReference>
<evidence type="ECO:0000313" key="3">
    <source>
        <dbReference type="Proteomes" id="UP000325315"/>
    </source>
</evidence>